<dbReference type="Pfam" id="PF03454">
    <property type="entry name" value="MoeA_C"/>
    <property type="match status" value="1"/>
</dbReference>
<dbReference type="PANTHER" id="PTHR10192">
    <property type="entry name" value="MOLYBDOPTERIN BIOSYNTHESIS PROTEIN"/>
    <property type="match status" value="1"/>
</dbReference>
<gene>
    <name evidence="4" type="ORF">EF806_06370</name>
</gene>
<keyword evidence="2" id="KW-0501">Molybdenum cofactor biosynthesis</keyword>
<dbReference type="InterPro" id="IPR036135">
    <property type="entry name" value="MoeA_linker/N_sf"/>
</dbReference>
<evidence type="ECO:0000313" key="4">
    <source>
        <dbReference type="EMBL" id="RZN63852.1"/>
    </source>
</evidence>
<dbReference type="Gene3D" id="3.40.980.10">
    <property type="entry name" value="MoaB/Mog-like domain"/>
    <property type="match status" value="1"/>
</dbReference>
<comment type="pathway">
    <text evidence="1">Cofactor biosynthesis; molybdopterin biosynthesis.</text>
</comment>
<dbReference type="InterPro" id="IPR008284">
    <property type="entry name" value="MoCF_biosynth_CS"/>
</dbReference>
<sequence>MKRGLNNLISIERAIEIIKDNINPIDRNNRVTIEKVTGRVLATDIVANFDHPRYNRSEMDGYALKSEETTDKRRFKIVGTIFAEDTMNIVIEPGCCVKVATGARISYGTDAVVKFEDTRRIGDEIEIFEPVKPFLNVSKKGSDFKRGEIVLKSKEVLSPNKIGVIAALGLKEINVFDKPRIGIISTGNEIKPIGSILNKGDRYDVNTYTLSSLISCNGGIARSYGIAKDRFDDVKNLIKKALKEDMIILSAGSSVGSRDILTEVIEDLGEIKFHGVSMKPGKPVFFGIVDNKPIFGLAGNPTSCFINAYILLLPALRIMARLPEKKFIKVRAKMSEKVILKDERTMIYPVKLHNGDAIPIFKGSSMITSISNSDGFIYIPGDLKIVEKGSEVFVYLWQ</sequence>
<evidence type="ECO:0000256" key="1">
    <source>
        <dbReference type="ARBA" id="ARBA00005046"/>
    </source>
</evidence>
<dbReference type="InterPro" id="IPR001453">
    <property type="entry name" value="MoaB/Mog_dom"/>
</dbReference>
<dbReference type="UniPathway" id="UPA00344"/>
<keyword evidence="4" id="KW-0808">Transferase</keyword>
<dbReference type="AlphaFoldDB" id="A0A520KQL1"/>
<dbReference type="InterPro" id="IPR038987">
    <property type="entry name" value="MoeA-like"/>
</dbReference>
<name>A0A520KQL1_METT2</name>
<protein>
    <submittedName>
        <fullName evidence="4">Molybdopterin molybdenumtransferase MoeA</fullName>
    </submittedName>
</protein>
<dbReference type="InterPro" id="IPR036425">
    <property type="entry name" value="MoaB/Mog-like_dom_sf"/>
</dbReference>
<dbReference type="Pfam" id="PF00994">
    <property type="entry name" value="MoCF_biosynth"/>
    <property type="match status" value="1"/>
</dbReference>
<comment type="caution">
    <text evidence="4">The sequence shown here is derived from an EMBL/GenBank/DDBJ whole genome shotgun (WGS) entry which is preliminary data.</text>
</comment>
<dbReference type="GO" id="GO:0005737">
    <property type="term" value="C:cytoplasm"/>
    <property type="evidence" value="ECO:0007669"/>
    <property type="project" value="TreeGrafter"/>
</dbReference>
<dbReference type="Proteomes" id="UP000317158">
    <property type="component" value="Unassembled WGS sequence"/>
</dbReference>
<dbReference type="Gene3D" id="2.40.340.10">
    <property type="entry name" value="MoeA, C-terminal, domain IV"/>
    <property type="match status" value="1"/>
</dbReference>
<dbReference type="SUPFAM" id="SSF63867">
    <property type="entry name" value="MoeA C-terminal domain-like"/>
    <property type="match status" value="1"/>
</dbReference>
<dbReference type="Pfam" id="PF03453">
    <property type="entry name" value="MoeA_N"/>
    <property type="match status" value="1"/>
</dbReference>
<dbReference type="SMART" id="SM00852">
    <property type="entry name" value="MoCF_biosynth"/>
    <property type="match status" value="1"/>
</dbReference>
<reference evidence="4 5" key="1">
    <citation type="journal article" date="2019" name="Nat. Microbiol.">
        <title>Wide diversity of methane and short-chain alkane metabolisms in uncultured archaea.</title>
        <authorList>
            <person name="Borrel G."/>
            <person name="Adam P.S."/>
            <person name="McKay L.J."/>
            <person name="Chen L.X."/>
            <person name="Sierra-Garcia I.N."/>
            <person name="Sieber C.M."/>
            <person name="Letourneur Q."/>
            <person name="Ghozlane A."/>
            <person name="Andersen G.L."/>
            <person name="Li W.J."/>
            <person name="Hallam S.J."/>
            <person name="Muyzer G."/>
            <person name="de Oliveira V.M."/>
            <person name="Inskeep W.P."/>
            <person name="Banfield J.F."/>
            <person name="Gribaldo S."/>
        </authorList>
    </citation>
    <scope>NUCLEOTIDE SEQUENCE [LARGE SCALE GENOMIC DNA]</scope>
    <source>
        <strain evidence="4">NM1a</strain>
    </source>
</reference>
<dbReference type="Gene3D" id="3.90.105.10">
    <property type="entry name" value="Molybdopterin biosynthesis moea protein, domain 2"/>
    <property type="match status" value="1"/>
</dbReference>
<dbReference type="CDD" id="cd00887">
    <property type="entry name" value="MoeA"/>
    <property type="match status" value="1"/>
</dbReference>
<organism evidence="4 5">
    <name type="scientific">Methanoliparum thermophilum</name>
    <dbReference type="NCBI Taxonomy" id="2491083"/>
    <lineage>
        <taxon>Archaea</taxon>
        <taxon>Methanobacteriati</taxon>
        <taxon>Methanobacteriota</taxon>
        <taxon>Candidatus Methanoliparia</taxon>
        <taxon>Candidatus Methanoliparales</taxon>
        <taxon>Candidatus Methanoliparaceae</taxon>
        <taxon>Candidatus Methanoliparum</taxon>
    </lineage>
</organism>
<feature type="domain" description="MoaB/Mog" evidence="3">
    <location>
        <begin position="182"/>
        <end position="318"/>
    </location>
</feature>
<dbReference type="GO" id="GO:0006777">
    <property type="term" value="P:Mo-molybdopterin cofactor biosynthetic process"/>
    <property type="evidence" value="ECO:0007669"/>
    <property type="project" value="UniProtKB-KW"/>
</dbReference>
<evidence type="ECO:0000256" key="2">
    <source>
        <dbReference type="ARBA" id="ARBA00023150"/>
    </source>
</evidence>
<dbReference type="InterPro" id="IPR005110">
    <property type="entry name" value="MoeA_linker/N"/>
</dbReference>
<dbReference type="SUPFAM" id="SSF53218">
    <property type="entry name" value="Molybdenum cofactor biosynthesis proteins"/>
    <property type="match status" value="1"/>
</dbReference>
<dbReference type="InterPro" id="IPR036688">
    <property type="entry name" value="MoeA_C_domain_IV_sf"/>
</dbReference>
<dbReference type="SUPFAM" id="SSF63882">
    <property type="entry name" value="MoeA N-terminal region -like"/>
    <property type="match status" value="1"/>
</dbReference>
<evidence type="ECO:0000313" key="5">
    <source>
        <dbReference type="Proteomes" id="UP000317158"/>
    </source>
</evidence>
<dbReference type="PROSITE" id="PS01079">
    <property type="entry name" value="MOCF_BIOSYNTHESIS_2"/>
    <property type="match status" value="1"/>
</dbReference>
<dbReference type="GO" id="GO:0061599">
    <property type="term" value="F:molybdopterin molybdotransferase activity"/>
    <property type="evidence" value="ECO:0007669"/>
    <property type="project" value="TreeGrafter"/>
</dbReference>
<dbReference type="InterPro" id="IPR005111">
    <property type="entry name" value="MoeA_C_domain_IV"/>
</dbReference>
<dbReference type="EMBL" id="RXIF01000012">
    <property type="protein sequence ID" value="RZN63852.1"/>
    <property type="molecule type" value="Genomic_DNA"/>
</dbReference>
<accession>A0A520KQL1</accession>
<dbReference type="NCBIfam" id="TIGR00177">
    <property type="entry name" value="molyb_syn"/>
    <property type="match status" value="1"/>
</dbReference>
<dbReference type="PANTHER" id="PTHR10192:SF5">
    <property type="entry name" value="GEPHYRIN"/>
    <property type="match status" value="1"/>
</dbReference>
<evidence type="ECO:0000259" key="3">
    <source>
        <dbReference type="SMART" id="SM00852"/>
    </source>
</evidence>
<proteinExistence type="predicted"/>
<dbReference type="Gene3D" id="2.170.190.11">
    <property type="entry name" value="Molybdopterin biosynthesis moea protein, domain 3"/>
    <property type="match status" value="1"/>
</dbReference>